<reference evidence="2" key="1">
    <citation type="journal article" date="2017" name="Nat. Microbiol.">
        <title>Global analysis of biosynthetic gene clusters reveals vast potential of secondary metabolite production in Penicillium species.</title>
        <authorList>
            <person name="Nielsen J.C."/>
            <person name="Grijseels S."/>
            <person name="Prigent S."/>
            <person name="Ji B."/>
            <person name="Dainat J."/>
            <person name="Nielsen K.F."/>
            <person name="Frisvad J.C."/>
            <person name="Workman M."/>
            <person name="Nielsen J."/>
        </authorList>
    </citation>
    <scope>NUCLEOTIDE SEQUENCE [LARGE SCALE GENOMIC DNA]</scope>
    <source>
        <strain evidence="2">IBT 31811</strain>
    </source>
</reference>
<protein>
    <submittedName>
        <fullName evidence="1">Uncharacterized protein</fullName>
    </submittedName>
</protein>
<proteinExistence type="predicted"/>
<dbReference type="Pfam" id="PF11951">
    <property type="entry name" value="Fungal_trans_2"/>
    <property type="match status" value="1"/>
</dbReference>
<organism evidence="1 2">
    <name type="scientific">Penicillium antarcticum</name>
    <dbReference type="NCBI Taxonomy" id="416450"/>
    <lineage>
        <taxon>Eukaryota</taxon>
        <taxon>Fungi</taxon>
        <taxon>Dikarya</taxon>
        <taxon>Ascomycota</taxon>
        <taxon>Pezizomycotina</taxon>
        <taxon>Eurotiomycetes</taxon>
        <taxon>Eurotiomycetidae</taxon>
        <taxon>Eurotiales</taxon>
        <taxon>Aspergillaceae</taxon>
        <taxon>Penicillium</taxon>
    </lineage>
</organism>
<dbReference type="EMBL" id="MDYN01000041">
    <property type="protein sequence ID" value="OQD79986.1"/>
    <property type="molecule type" value="Genomic_DNA"/>
</dbReference>
<dbReference type="Proteomes" id="UP000191672">
    <property type="component" value="Unassembled WGS sequence"/>
</dbReference>
<accession>A0A1V6PU13</accession>
<sequence length="95" mass="11120">MASLLGGLLCSRRDEEDKVIVLRLFEELNAIRRFGNIAPAVEVIEMVWRQRDLAVQDERKRRRSNPEREKDPLQGSRFVWEHAMVMLGGWKLSLT</sequence>
<evidence type="ECO:0000313" key="1">
    <source>
        <dbReference type="EMBL" id="OQD79986.1"/>
    </source>
</evidence>
<dbReference type="InterPro" id="IPR021858">
    <property type="entry name" value="Fun_TF"/>
</dbReference>
<name>A0A1V6PU13_9EURO</name>
<comment type="caution">
    <text evidence="1">The sequence shown here is derived from an EMBL/GenBank/DDBJ whole genome shotgun (WGS) entry which is preliminary data.</text>
</comment>
<evidence type="ECO:0000313" key="2">
    <source>
        <dbReference type="Proteomes" id="UP000191672"/>
    </source>
</evidence>
<gene>
    <name evidence="1" type="ORF">PENANT_c041G04701</name>
</gene>
<dbReference type="STRING" id="416450.A0A1V6PU13"/>
<keyword evidence="2" id="KW-1185">Reference proteome</keyword>
<dbReference type="AlphaFoldDB" id="A0A1V6PU13"/>